<evidence type="ECO:0000256" key="7">
    <source>
        <dbReference type="SAM" id="Phobius"/>
    </source>
</evidence>
<feature type="transmembrane region" description="Helical" evidence="7">
    <location>
        <begin position="72"/>
        <end position="90"/>
    </location>
</feature>
<dbReference type="PANTHER" id="PTHR22926:SF3">
    <property type="entry name" value="UNDECAPRENYL-PHOSPHATE ALPHA-N-ACETYLGLUCOSAMINYL 1-PHOSPHATE TRANSFERASE"/>
    <property type="match status" value="1"/>
</dbReference>
<evidence type="ECO:0000256" key="1">
    <source>
        <dbReference type="ARBA" id="ARBA00004651"/>
    </source>
</evidence>
<feature type="transmembrane region" description="Helical" evidence="7">
    <location>
        <begin position="30"/>
        <end position="60"/>
    </location>
</feature>
<gene>
    <name evidence="8" type="primary">tagO</name>
    <name evidence="8" type="ORF">Maes01_01916</name>
</gene>
<evidence type="ECO:0000313" key="8">
    <source>
        <dbReference type="EMBL" id="GAA5525347.1"/>
    </source>
</evidence>
<accession>A0ABP9WQ66</accession>
<keyword evidence="6 7" id="KW-0472">Membrane</keyword>
<feature type="transmembrane region" description="Helical" evidence="7">
    <location>
        <begin position="170"/>
        <end position="190"/>
    </location>
</feature>
<comment type="subcellular location">
    <subcellularLocation>
        <location evidence="1">Cell membrane</location>
        <topology evidence="1">Multi-pass membrane protein</topology>
    </subcellularLocation>
</comment>
<dbReference type="Pfam" id="PF00953">
    <property type="entry name" value="Glycos_transf_4"/>
    <property type="match status" value="1"/>
</dbReference>
<dbReference type="GO" id="GO:0016740">
    <property type="term" value="F:transferase activity"/>
    <property type="evidence" value="ECO:0007669"/>
    <property type="project" value="UniProtKB-KW"/>
</dbReference>
<keyword evidence="2" id="KW-1003">Cell membrane</keyword>
<feature type="transmembrane region" description="Helical" evidence="7">
    <location>
        <begin position="196"/>
        <end position="218"/>
    </location>
</feature>
<proteinExistence type="predicted"/>
<dbReference type="PANTHER" id="PTHR22926">
    <property type="entry name" value="PHOSPHO-N-ACETYLMURAMOYL-PENTAPEPTIDE-TRANSFERASE"/>
    <property type="match status" value="1"/>
</dbReference>
<dbReference type="CDD" id="cd06854">
    <property type="entry name" value="GT_WbpL_WbcO_like"/>
    <property type="match status" value="1"/>
</dbReference>
<evidence type="ECO:0000256" key="3">
    <source>
        <dbReference type="ARBA" id="ARBA00022679"/>
    </source>
</evidence>
<feature type="transmembrane region" description="Helical" evidence="7">
    <location>
        <begin position="146"/>
        <end position="163"/>
    </location>
</feature>
<comment type="caution">
    <text evidence="8">The sequence shown here is derived from an EMBL/GenBank/DDBJ whole genome shotgun (WGS) entry which is preliminary data.</text>
</comment>
<dbReference type="InterPro" id="IPR000715">
    <property type="entry name" value="Glycosyl_transferase_4"/>
</dbReference>
<feature type="transmembrane region" description="Helical" evidence="7">
    <location>
        <begin position="122"/>
        <end position="140"/>
    </location>
</feature>
<protein>
    <submittedName>
        <fullName evidence="8">Undecaprenyl-phosphate N-acetylglucosaminyl 1-phosphate transferase</fullName>
    </submittedName>
</protein>
<organism evidence="8 9">
    <name type="scientific">Microbulbifer aestuariivivens</name>
    <dbReference type="NCBI Taxonomy" id="1908308"/>
    <lineage>
        <taxon>Bacteria</taxon>
        <taxon>Pseudomonadati</taxon>
        <taxon>Pseudomonadota</taxon>
        <taxon>Gammaproteobacteria</taxon>
        <taxon>Cellvibrionales</taxon>
        <taxon>Microbulbiferaceae</taxon>
        <taxon>Microbulbifer</taxon>
    </lineage>
</organism>
<evidence type="ECO:0000256" key="5">
    <source>
        <dbReference type="ARBA" id="ARBA00022989"/>
    </source>
</evidence>
<keyword evidence="5 7" id="KW-1133">Transmembrane helix</keyword>
<sequence length="272" mass="29620">MLLSSLFEFALDVPNQRSLHTVPVPRTGGWAVIVGAVSALAASPASFAPLVVTAFLLLVVVSALDDIRNLSVCIRLVVHIGVVSLLLAALPRSLSWWWYPLLLVGGVWVINLYNFMDGMDGFAGSMAFFGLTILGLVSAWRGHIELAGICAVLVVCVLVFLRFNWPPARIFLGDVGSTTLGFTVFSVGLFGWQQGAFGVVLPLIIFAPFWSDATATLLRRMLQGKRWWEGHREHWYQRGALRFGVRRTLLSEIIVMTLASTLGLALVAAGLA</sequence>
<evidence type="ECO:0000256" key="2">
    <source>
        <dbReference type="ARBA" id="ARBA00022475"/>
    </source>
</evidence>
<reference evidence="8 9" key="1">
    <citation type="submission" date="2024-02" db="EMBL/GenBank/DDBJ databases">
        <title>Microbulbifer aestuariivivens NBRC 112533.</title>
        <authorList>
            <person name="Ichikawa N."/>
            <person name="Katano-Makiyama Y."/>
            <person name="Hidaka K."/>
        </authorList>
    </citation>
    <scope>NUCLEOTIDE SEQUENCE [LARGE SCALE GENOMIC DNA]</scope>
    <source>
        <strain evidence="8 9">NBRC 112533</strain>
    </source>
</reference>
<feature type="transmembrane region" description="Helical" evidence="7">
    <location>
        <begin position="96"/>
        <end position="115"/>
    </location>
</feature>
<feature type="transmembrane region" description="Helical" evidence="7">
    <location>
        <begin position="249"/>
        <end position="271"/>
    </location>
</feature>
<name>A0ABP9WQ66_9GAMM</name>
<keyword evidence="9" id="KW-1185">Reference proteome</keyword>
<evidence type="ECO:0000256" key="6">
    <source>
        <dbReference type="ARBA" id="ARBA00023136"/>
    </source>
</evidence>
<dbReference type="Proteomes" id="UP001408594">
    <property type="component" value="Unassembled WGS sequence"/>
</dbReference>
<keyword evidence="3 8" id="KW-0808">Transferase</keyword>
<evidence type="ECO:0000313" key="9">
    <source>
        <dbReference type="Proteomes" id="UP001408594"/>
    </source>
</evidence>
<dbReference type="EMBL" id="BAABRT010000014">
    <property type="protein sequence ID" value="GAA5525347.1"/>
    <property type="molecule type" value="Genomic_DNA"/>
</dbReference>
<evidence type="ECO:0000256" key="4">
    <source>
        <dbReference type="ARBA" id="ARBA00022692"/>
    </source>
</evidence>
<keyword evidence="4 7" id="KW-0812">Transmembrane</keyword>